<name>A0A4V1AY69_9PAST</name>
<dbReference type="KEGG" id="aio:EXH44_08890"/>
<organism evidence="2 3">
    <name type="scientific">Actinobacillus indolicus</name>
    <dbReference type="NCBI Taxonomy" id="51049"/>
    <lineage>
        <taxon>Bacteria</taxon>
        <taxon>Pseudomonadati</taxon>
        <taxon>Pseudomonadota</taxon>
        <taxon>Gammaproteobacteria</taxon>
        <taxon>Pasteurellales</taxon>
        <taxon>Pasteurellaceae</taxon>
        <taxon>Actinobacillus</taxon>
    </lineage>
</organism>
<evidence type="ECO:0000313" key="2">
    <source>
        <dbReference type="EMBL" id="QBQ64330.1"/>
    </source>
</evidence>
<dbReference type="PROSITE" id="PS51257">
    <property type="entry name" value="PROKAR_LIPOPROTEIN"/>
    <property type="match status" value="1"/>
</dbReference>
<protein>
    <recommendedName>
        <fullName evidence="4">Lipoprotein</fullName>
    </recommendedName>
</protein>
<dbReference type="Proteomes" id="UP000294444">
    <property type="component" value="Chromosome"/>
</dbReference>
<dbReference type="AlphaFoldDB" id="A0A4V1AY69"/>
<evidence type="ECO:0008006" key="4">
    <source>
        <dbReference type="Google" id="ProtNLM"/>
    </source>
</evidence>
<evidence type="ECO:0000256" key="1">
    <source>
        <dbReference type="SAM" id="SignalP"/>
    </source>
</evidence>
<evidence type="ECO:0000313" key="3">
    <source>
        <dbReference type="Proteomes" id="UP000294444"/>
    </source>
</evidence>
<dbReference type="RefSeq" id="WP_162857148.1">
    <property type="nucleotide sequence ID" value="NZ_CP038145.1"/>
</dbReference>
<reference evidence="2 3" key="1">
    <citation type="submission" date="2019-03" db="EMBL/GenBank/DDBJ databases">
        <authorList>
            <person name="Che Y."/>
            <person name="Zhou L."/>
        </authorList>
    </citation>
    <scope>NUCLEOTIDE SEQUENCE [LARGE SCALE GENOMIC DNA]</scope>
    <source>
        <strain evidence="2 3">AIFJ1607</strain>
    </source>
</reference>
<sequence length="101" mass="11264">MKKLMLCMIPLAITACSTPVQQSSVPMDMKAVQEYQQRVATGNTVTSSNQSDDWELNQSDREPKVKVYQAHPRVYPTIGYHHGWGGGHYRGLGVGLGGFYY</sequence>
<keyword evidence="3" id="KW-1185">Reference proteome</keyword>
<proteinExistence type="predicted"/>
<dbReference type="EMBL" id="CP038145">
    <property type="protein sequence ID" value="QBQ64330.1"/>
    <property type="molecule type" value="Genomic_DNA"/>
</dbReference>
<keyword evidence="1" id="KW-0732">Signal</keyword>
<accession>A0A4V1AY69</accession>
<feature type="chain" id="PRO_5020769020" description="Lipoprotein" evidence="1">
    <location>
        <begin position="23"/>
        <end position="101"/>
    </location>
</feature>
<feature type="signal peptide" evidence="1">
    <location>
        <begin position="1"/>
        <end position="22"/>
    </location>
</feature>
<gene>
    <name evidence="2" type="ORF">EXH44_08890</name>
</gene>